<reference evidence="3 4" key="1">
    <citation type="submission" date="2019-04" db="EMBL/GenBank/DDBJ databases">
        <title>Psychroflexus halotolerans sp. nov., isolated from a marine solar saltern.</title>
        <authorList>
            <person name="Feng X."/>
        </authorList>
    </citation>
    <scope>NUCLEOTIDE SEQUENCE [LARGE SCALE GENOMIC DNA]</scope>
    <source>
        <strain evidence="3 4">WDS2C27</strain>
    </source>
</reference>
<gene>
    <name evidence="3" type="ORF">FCN74_05750</name>
</gene>
<dbReference type="InterPro" id="IPR010982">
    <property type="entry name" value="Lambda_DNA-bd_dom_sf"/>
</dbReference>
<feature type="domain" description="HTH cro/C1-type" evidence="2">
    <location>
        <begin position="23"/>
        <end position="66"/>
    </location>
</feature>
<dbReference type="SMART" id="SM00530">
    <property type="entry name" value="HTH_XRE"/>
    <property type="match status" value="1"/>
</dbReference>
<accession>A0A4U5TQQ6</accession>
<feature type="region of interest" description="Disordered" evidence="1">
    <location>
        <begin position="72"/>
        <end position="114"/>
    </location>
</feature>
<protein>
    <submittedName>
        <fullName evidence="3">Helix-turn-helix transcriptional regulator</fullName>
    </submittedName>
</protein>
<dbReference type="EMBL" id="SWMU01000002">
    <property type="protein sequence ID" value="TKS56539.1"/>
    <property type="molecule type" value="Genomic_DNA"/>
</dbReference>
<dbReference type="RefSeq" id="WP_138931642.1">
    <property type="nucleotide sequence ID" value="NZ_SWMU01000002.1"/>
</dbReference>
<dbReference type="GO" id="GO:0003677">
    <property type="term" value="F:DNA binding"/>
    <property type="evidence" value="ECO:0007669"/>
    <property type="project" value="InterPro"/>
</dbReference>
<evidence type="ECO:0000313" key="3">
    <source>
        <dbReference type="EMBL" id="TKS56539.1"/>
    </source>
</evidence>
<dbReference type="Pfam" id="PF01381">
    <property type="entry name" value="HTH_3"/>
    <property type="match status" value="1"/>
</dbReference>
<dbReference type="SUPFAM" id="SSF47413">
    <property type="entry name" value="lambda repressor-like DNA-binding domains"/>
    <property type="match status" value="1"/>
</dbReference>
<comment type="caution">
    <text evidence="3">The sequence shown here is derived from an EMBL/GenBank/DDBJ whole genome shotgun (WGS) entry which is preliminary data.</text>
</comment>
<dbReference type="InterPro" id="IPR001387">
    <property type="entry name" value="Cro/C1-type_HTH"/>
</dbReference>
<keyword evidence="4" id="KW-1185">Reference proteome</keyword>
<dbReference type="Gene3D" id="1.10.260.40">
    <property type="entry name" value="lambda repressor-like DNA-binding domains"/>
    <property type="match status" value="1"/>
</dbReference>
<sequence length="135" mass="15700">MVNSKEFSNRLEQIFDYYDLNASAFADKIDVGRASISHLLSGRNKPSLDFVMRVVKTFPEVELYWLLNGKGDFPQIDEETQDRSRSSLRPQNQNSEEVEEHPEKPPIVRKQQTPKDIERIVIFYKNGSFSTYTPN</sequence>
<organism evidence="3 4">
    <name type="scientific">Mesohalobacter halotolerans</name>
    <dbReference type="NCBI Taxonomy" id="1883405"/>
    <lineage>
        <taxon>Bacteria</taxon>
        <taxon>Pseudomonadati</taxon>
        <taxon>Bacteroidota</taxon>
        <taxon>Flavobacteriia</taxon>
        <taxon>Flavobacteriales</taxon>
        <taxon>Flavobacteriaceae</taxon>
        <taxon>Mesohalobacter</taxon>
    </lineage>
</organism>
<name>A0A4U5TQQ6_9FLAO</name>
<dbReference type="OrthoDB" id="1034290at2"/>
<dbReference type="Proteomes" id="UP000306552">
    <property type="component" value="Unassembled WGS sequence"/>
</dbReference>
<proteinExistence type="predicted"/>
<evidence type="ECO:0000256" key="1">
    <source>
        <dbReference type="SAM" id="MobiDB-lite"/>
    </source>
</evidence>
<evidence type="ECO:0000313" key="4">
    <source>
        <dbReference type="Proteomes" id="UP000306552"/>
    </source>
</evidence>
<dbReference type="PROSITE" id="PS50943">
    <property type="entry name" value="HTH_CROC1"/>
    <property type="match status" value="1"/>
</dbReference>
<dbReference type="CDD" id="cd00093">
    <property type="entry name" value="HTH_XRE"/>
    <property type="match status" value="1"/>
</dbReference>
<evidence type="ECO:0000259" key="2">
    <source>
        <dbReference type="PROSITE" id="PS50943"/>
    </source>
</evidence>
<dbReference type="AlphaFoldDB" id="A0A4U5TQQ6"/>